<sequence>MGSICVTEIYLFLNLICYAQQELKLSGHSADIQNDSEWEDPDTFESNENPQLPRNSSLRRISRHYRLNQKQHKAFVLVGGKLIRSFRFETNHQPPLRAFLGGKPGSGKSLVIRALQTLAFSWGYPYAVATVAYQGVAAEAAGGQTIHKMFGWGIKPKKRKPTMNLEQRERFAQLRLLIIDEISTTDVKFLGMIDSELRTRKNEPDKIFGGVDFLLVGDWLQQLPTAGYPAYITISPTSGRRNDDDEYLARSRGIAVYRNINTVVMLQENMRHRSDTCWREILERCVVSGFPVNYLQEDIDYVNNVCFDGNWKEEAVDIESYTPIIVTSNALRTEFNVTGTIHYCQHHNETLHEFPAKLARTRTQLTASQQRNLRMIRDDKTSNMSFLLKIAKGMPVQCTKNVSQAMKLSNGSIGFVTGFECSPEDSVRMETVDGINYAIHTCPPDIVFIKLRNYFTTQFFPELPDGTVPVLLRVEKQVEIKMPDRSFNVIVTQVPLIPAFAITSDKSQGLTVERMVLGPLRHSSRINPQRTSFYVAVTRVKTMKQLYLMERLTPEYLGYFKPSEAALAETQRLHQLERDQCTSTTS</sequence>
<keyword evidence="1" id="KW-0233">DNA recombination</keyword>
<keyword evidence="5" id="KW-1185">Reference proteome</keyword>
<feature type="compositionally biased region" description="Acidic residues" evidence="2">
    <location>
        <begin position="36"/>
        <end position="45"/>
    </location>
</feature>
<keyword evidence="1" id="KW-0067">ATP-binding</keyword>
<comment type="caution">
    <text evidence="4">The sequence shown here is derived from an EMBL/GenBank/DDBJ whole genome shotgun (WGS) entry which is preliminary data.</text>
</comment>
<dbReference type="Proteomes" id="UP000198211">
    <property type="component" value="Unassembled WGS sequence"/>
</dbReference>
<keyword evidence="1" id="KW-0234">DNA repair</keyword>
<organism evidence="4 5">
    <name type="scientific">Phytophthora megakarya</name>
    <dbReference type="NCBI Taxonomy" id="4795"/>
    <lineage>
        <taxon>Eukaryota</taxon>
        <taxon>Sar</taxon>
        <taxon>Stramenopiles</taxon>
        <taxon>Oomycota</taxon>
        <taxon>Peronosporomycetes</taxon>
        <taxon>Peronosporales</taxon>
        <taxon>Peronosporaceae</taxon>
        <taxon>Phytophthora</taxon>
    </lineage>
</organism>
<reference evidence="5" key="1">
    <citation type="submission" date="2017-03" db="EMBL/GenBank/DDBJ databases">
        <title>Phytopthora megakarya and P. palmivora, two closely related causual agents of cacao black pod achieved similar genome size and gene model numbers by different mechanisms.</title>
        <authorList>
            <person name="Ali S."/>
            <person name="Shao J."/>
            <person name="Larry D.J."/>
            <person name="Kronmiller B."/>
            <person name="Shen D."/>
            <person name="Strem M.D."/>
            <person name="Melnick R.L."/>
            <person name="Guiltinan M.J."/>
            <person name="Tyler B.M."/>
            <person name="Meinhardt L.W."/>
            <person name="Bailey B.A."/>
        </authorList>
    </citation>
    <scope>NUCLEOTIDE SEQUENCE [LARGE SCALE GENOMIC DNA]</scope>
    <source>
        <strain evidence="5">zdho120</strain>
    </source>
</reference>
<dbReference type="GO" id="GO:0043139">
    <property type="term" value="F:5'-3' DNA helicase activity"/>
    <property type="evidence" value="ECO:0007669"/>
    <property type="project" value="UniProtKB-EC"/>
</dbReference>
<keyword evidence="1" id="KW-0227">DNA damage</keyword>
<dbReference type="PANTHER" id="PTHR47642:SF6">
    <property type="entry name" value="ATP-DEPENDENT DNA HELICASE"/>
    <property type="match status" value="1"/>
</dbReference>
<comment type="similarity">
    <text evidence="1">Belongs to the helicase family.</text>
</comment>
<keyword evidence="1" id="KW-0347">Helicase</keyword>
<proteinExistence type="inferred from homology"/>
<dbReference type="InterPro" id="IPR051055">
    <property type="entry name" value="PIF1_helicase"/>
</dbReference>
<evidence type="ECO:0000256" key="2">
    <source>
        <dbReference type="SAM" id="MobiDB-lite"/>
    </source>
</evidence>
<dbReference type="GO" id="GO:0006281">
    <property type="term" value="P:DNA repair"/>
    <property type="evidence" value="ECO:0007669"/>
    <property type="project" value="UniProtKB-KW"/>
</dbReference>
<dbReference type="GO" id="GO:0016887">
    <property type="term" value="F:ATP hydrolysis activity"/>
    <property type="evidence" value="ECO:0007669"/>
    <property type="project" value="RHEA"/>
</dbReference>
<dbReference type="SUPFAM" id="SSF52540">
    <property type="entry name" value="P-loop containing nucleoside triphosphate hydrolases"/>
    <property type="match status" value="2"/>
</dbReference>
<protein>
    <recommendedName>
        <fullName evidence="1">ATP-dependent DNA helicase</fullName>
        <ecNumber evidence="1">5.6.2.3</ecNumber>
    </recommendedName>
</protein>
<dbReference type="OrthoDB" id="192530at2759"/>
<dbReference type="InterPro" id="IPR010285">
    <property type="entry name" value="DNA_helicase_pif1-like_DEAD"/>
</dbReference>
<dbReference type="GO" id="GO:0006310">
    <property type="term" value="P:DNA recombination"/>
    <property type="evidence" value="ECO:0007669"/>
    <property type="project" value="UniProtKB-KW"/>
</dbReference>
<comment type="cofactor">
    <cofactor evidence="1">
        <name>Mg(2+)</name>
        <dbReference type="ChEBI" id="CHEBI:18420"/>
    </cofactor>
</comment>
<evidence type="ECO:0000259" key="3">
    <source>
        <dbReference type="Pfam" id="PF05970"/>
    </source>
</evidence>
<dbReference type="EMBL" id="NBNE01004730">
    <property type="protein sequence ID" value="OWZ04872.1"/>
    <property type="molecule type" value="Genomic_DNA"/>
</dbReference>
<comment type="catalytic activity">
    <reaction evidence="1">
        <text>ATP + H2O = ADP + phosphate + H(+)</text>
        <dbReference type="Rhea" id="RHEA:13065"/>
        <dbReference type="ChEBI" id="CHEBI:15377"/>
        <dbReference type="ChEBI" id="CHEBI:15378"/>
        <dbReference type="ChEBI" id="CHEBI:30616"/>
        <dbReference type="ChEBI" id="CHEBI:43474"/>
        <dbReference type="ChEBI" id="CHEBI:456216"/>
        <dbReference type="EC" id="5.6.2.3"/>
    </reaction>
</comment>
<gene>
    <name evidence="4" type="ORF">PHMEG_00023151</name>
</gene>
<dbReference type="EC" id="5.6.2.3" evidence="1"/>
<evidence type="ECO:0000256" key="1">
    <source>
        <dbReference type="RuleBase" id="RU363044"/>
    </source>
</evidence>
<dbReference type="PANTHER" id="PTHR47642">
    <property type="entry name" value="ATP-DEPENDENT DNA HELICASE"/>
    <property type="match status" value="1"/>
</dbReference>
<feature type="domain" description="DNA helicase Pif1-like DEAD-box helicase" evidence="3">
    <location>
        <begin position="97"/>
        <end position="275"/>
    </location>
</feature>
<dbReference type="Pfam" id="PF05970">
    <property type="entry name" value="PIF1"/>
    <property type="match status" value="1"/>
</dbReference>
<feature type="region of interest" description="Disordered" evidence="2">
    <location>
        <begin position="36"/>
        <end position="55"/>
    </location>
</feature>
<evidence type="ECO:0000313" key="4">
    <source>
        <dbReference type="EMBL" id="OWZ04872.1"/>
    </source>
</evidence>
<feature type="compositionally biased region" description="Polar residues" evidence="2">
    <location>
        <begin position="46"/>
        <end position="55"/>
    </location>
</feature>
<dbReference type="InterPro" id="IPR027417">
    <property type="entry name" value="P-loop_NTPase"/>
</dbReference>
<evidence type="ECO:0000313" key="5">
    <source>
        <dbReference type="Proteomes" id="UP000198211"/>
    </source>
</evidence>
<accession>A0A225VHR1</accession>
<dbReference type="GO" id="GO:0005524">
    <property type="term" value="F:ATP binding"/>
    <property type="evidence" value="ECO:0007669"/>
    <property type="project" value="UniProtKB-KW"/>
</dbReference>
<name>A0A225VHR1_9STRA</name>
<dbReference type="Gene3D" id="3.40.50.300">
    <property type="entry name" value="P-loop containing nucleotide triphosphate hydrolases"/>
    <property type="match status" value="1"/>
</dbReference>
<keyword evidence="1" id="KW-0378">Hydrolase</keyword>
<keyword evidence="1" id="KW-0547">Nucleotide-binding</keyword>
<dbReference type="AlphaFoldDB" id="A0A225VHR1"/>
<dbReference type="GO" id="GO:0000723">
    <property type="term" value="P:telomere maintenance"/>
    <property type="evidence" value="ECO:0007669"/>
    <property type="project" value="InterPro"/>
</dbReference>